<reference evidence="1 2" key="1">
    <citation type="journal article" date="2019" name="Mol. Biol. Evol.">
        <title>Blast fungal genomes show frequent chromosomal changes, gene gains and losses, and effector gene turnover.</title>
        <authorList>
            <person name="Gomez Luciano L.B."/>
            <person name="Jason Tsai I."/>
            <person name="Chuma I."/>
            <person name="Tosa Y."/>
            <person name="Chen Y.H."/>
            <person name="Li J.Y."/>
            <person name="Li M.Y."/>
            <person name="Jade Lu M.Y."/>
            <person name="Nakayashiki H."/>
            <person name="Li W.H."/>
        </authorList>
    </citation>
    <scope>NUCLEOTIDE SEQUENCE [LARGE SCALE GENOMIC DNA]</scope>
    <source>
        <strain evidence="1">MZ5-1-6</strain>
    </source>
</reference>
<sequence>MPKLNEFFQNILVILDFANIVEFETTAKQNQYFRPVQWVLTNTGNTDRILNIVQHFVIINLFKTKNVKTILYLYAPRLTFGFKNLKNFRFYPTPAFPTEWSVPRYLVFQLNLFANQFYIFSFVNYIAFYNILGLDWENNGKNGMVVCANGFVDPVSNPGKIFKYFFKNNPVNFFKIYLTKIRRDCESIEKTHIGKILNAIILQPEDF</sequence>
<gene>
    <name evidence="1" type="ORF">PoMZ_09201</name>
</gene>
<evidence type="ECO:0000313" key="1">
    <source>
        <dbReference type="EMBL" id="QBZ53515.1"/>
    </source>
</evidence>
<dbReference type="EMBL" id="CP034204">
    <property type="protein sequence ID" value="QBZ53515.1"/>
    <property type="molecule type" value="Genomic_DNA"/>
</dbReference>
<evidence type="ECO:0000313" key="2">
    <source>
        <dbReference type="Proteomes" id="UP000294847"/>
    </source>
</evidence>
<proteinExistence type="predicted"/>
<protein>
    <submittedName>
        <fullName evidence="1">Uncharacterized protein</fullName>
    </submittedName>
</protein>
<name>A0A4V1C4N6_PYROR</name>
<organism evidence="1 2">
    <name type="scientific">Pyricularia oryzae</name>
    <name type="common">Rice blast fungus</name>
    <name type="synonym">Magnaporthe oryzae</name>
    <dbReference type="NCBI Taxonomy" id="318829"/>
    <lineage>
        <taxon>Eukaryota</taxon>
        <taxon>Fungi</taxon>
        <taxon>Dikarya</taxon>
        <taxon>Ascomycota</taxon>
        <taxon>Pezizomycotina</taxon>
        <taxon>Sordariomycetes</taxon>
        <taxon>Sordariomycetidae</taxon>
        <taxon>Magnaporthales</taxon>
        <taxon>Pyriculariaceae</taxon>
        <taxon>Pyricularia</taxon>
    </lineage>
</organism>
<dbReference type="Proteomes" id="UP000294847">
    <property type="component" value="Chromosome 1"/>
</dbReference>
<dbReference type="AlphaFoldDB" id="A0A4V1C4N6"/>
<accession>A0A4V1C4N6</accession>